<reference evidence="2 3" key="1">
    <citation type="journal article" date="2010" name="Stand. Genomic Sci.">
        <title>Complete genome sequence of Thermosediminibacter oceani type strain (JW/IW-1228P).</title>
        <authorList>
            <person name="Pitluck S."/>
            <person name="Yasawong M."/>
            <person name="Munk C."/>
            <person name="Nolan M."/>
            <person name="Lapidus A."/>
            <person name="Lucas S."/>
            <person name="Glavina Del Rio T."/>
            <person name="Tice H."/>
            <person name="Cheng J.F."/>
            <person name="Bruce D."/>
            <person name="Detter C."/>
            <person name="Tapia R."/>
            <person name="Han C."/>
            <person name="Goodwin L."/>
            <person name="Liolios K."/>
            <person name="Ivanova N."/>
            <person name="Mavromatis K."/>
            <person name="Mikhailova N."/>
            <person name="Pati A."/>
            <person name="Chen A."/>
            <person name="Palaniappan K."/>
            <person name="Land M."/>
            <person name="Hauser L."/>
            <person name="Chang Y.J."/>
            <person name="Jeffries C.D."/>
            <person name="Rohde M."/>
            <person name="Spring S."/>
            <person name="Sikorski J."/>
            <person name="Goker M."/>
            <person name="Woyke T."/>
            <person name="Bristow J."/>
            <person name="Eisen J.A."/>
            <person name="Markowitz V."/>
            <person name="Hugenholtz P."/>
            <person name="Kyrpides N.C."/>
            <person name="Klenk H.P."/>
        </authorList>
    </citation>
    <scope>NUCLEOTIDE SEQUENCE [LARGE SCALE GENOMIC DNA]</scope>
    <source>
        <strain evidence="3">ATCC BAA-1034 / DSM 16646 / JW/IW-1228P</strain>
    </source>
</reference>
<dbReference type="CDD" id="cd09854">
    <property type="entry name" value="PIN_VapC-like"/>
    <property type="match status" value="1"/>
</dbReference>
<keyword evidence="3" id="KW-1185">Reference proteome</keyword>
<dbReference type="OrthoDB" id="9787727at2"/>
<proteinExistence type="predicted"/>
<evidence type="ECO:0000313" key="2">
    <source>
        <dbReference type="EMBL" id="ADL08363.1"/>
    </source>
</evidence>
<dbReference type="AlphaFoldDB" id="D9RYD9"/>
<dbReference type="eggNOG" id="COG1848">
    <property type="taxonomic scope" value="Bacteria"/>
</dbReference>
<dbReference type="InterPro" id="IPR029060">
    <property type="entry name" value="PIN-like_dom_sf"/>
</dbReference>
<feature type="domain" description="PIN" evidence="1">
    <location>
        <begin position="3"/>
        <end position="115"/>
    </location>
</feature>
<dbReference type="STRING" id="555079.Toce_1623"/>
<evidence type="ECO:0000259" key="1">
    <source>
        <dbReference type="Pfam" id="PF13470"/>
    </source>
</evidence>
<protein>
    <recommendedName>
        <fullName evidence="1">PIN domain-containing protein</fullName>
    </recommendedName>
</protein>
<dbReference type="SUPFAM" id="SSF88723">
    <property type="entry name" value="PIN domain-like"/>
    <property type="match status" value="1"/>
</dbReference>
<dbReference type="RefSeq" id="WP_013276391.1">
    <property type="nucleotide sequence ID" value="NC_014377.1"/>
</dbReference>
<dbReference type="EMBL" id="CP002131">
    <property type="protein sequence ID" value="ADL08363.1"/>
    <property type="molecule type" value="Genomic_DNA"/>
</dbReference>
<dbReference type="Proteomes" id="UP000000272">
    <property type="component" value="Chromosome"/>
</dbReference>
<organism evidence="2 3">
    <name type="scientific">Thermosediminibacter oceani (strain ATCC BAA-1034 / DSM 16646 / JW/IW-1228P)</name>
    <dbReference type="NCBI Taxonomy" id="555079"/>
    <lineage>
        <taxon>Bacteria</taxon>
        <taxon>Bacillati</taxon>
        <taxon>Bacillota</taxon>
        <taxon>Clostridia</taxon>
        <taxon>Thermosediminibacterales</taxon>
        <taxon>Thermosediminibacteraceae</taxon>
        <taxon>Thermosediminibacter</taxon>
    </lineage>
</organism>
<dbReference type="InterPro" id="IPR002716">
    <property type="entry name" value="PIN_dom"/>
</dbReference>
<gene>
    <name evidence="2" type="ordered locus">Toce_1623</name>
</gene>
<dbReference type="KEGG" id="toc:Toce_1623"/>
<accession>D9RYD9</accession>
<name>D9RYD9_THEOJ</name>
<sequence length="139" mass="16215">MIILLDTNISLDFLLKREPFFEPVNKILVMVKNNEIEACITASSVTDIYFIMRKYKTQKERILMLTEYLKLVDIISTTKVDVLRALKMKSADFEDAVVFQSAKRKKVDYIITRDKMGFADKAIKTVSPEEFLRIIKKEI</sequence>
<dbReference type="Gene3D" id="3.40.50.1010">
    <property type="entry name" value="5'-nuclease"/>
    <property type="match status" value="1"/>
</dbReference>
<dbReference type="HOGENOM" id="CLU_124456_3_0_9"/>
<dbReference type="Pfam" id="PF13470">
    <property type="entry name" value="PIN_3"/>
    <property type="match status" value="1"/>
</dbReference>
<evidence type="ECO:0000313" key="3">
    <source>
        <dbReference type="Proteomes" id="UP000000272"/>
    </source>
</evidence>